<proteinExistence type="predicted"/>
<accession>A0A1W2GDA2</accession>
<evidence type="ECO:0008006" key="4">
    <source>
        <dbReference type="Google" id="ProtNLM"/>
    </source>
</evidence>
<evidence type="ECO:0000313" key="3">
    <source>
        <dbReference type="Proteomes" id="UP000192472"/>
    </source>
</evidence>
<evidence type="ECO:0000313" key="2">
    <source>
        <dbReference type="EMBL" id="SMD34635.1"/>
    </source>
</evidence>
<organism evidence="2 3">
    <name type="scientific">Reichenbachiella faecimaris</name>
    <dbReference type="NCBI Taxonomy" id="692418"/>
    <lineage>
        <taxon>Bacteria</taxon>
        <taxon>Pseudomonadati</taxon>
        <taxon>Bacteroidota</taxon>
        <taxon>Cytophagia</taxon>
        <taxon>Cytophagales</taxon>
        <taxon>Reichenbachiellaceae</taxon>
        <taxon>Reichenbachiella</taxon>
    </lineage>
</organism>
<keyword evidence="3" id="KW-1185">Reference proteome</keyword>
<keyword evidence="1" id="KW-0732">Signal</keyword>
<dbReference type="EMBL" id="FWYF01000002">
    <property type="protein sequence ID" value="SMD34635.1"/>
    <property type="molecule type" value="Genomic_DNA"/>
</dbReference>
<name>A0A1W2GDA2_REIFA</name>
<dbReference type="Proteomes" id="UP000192472">
    <property type="component" value="Unassembled WGS sequence"/>
</dbReference>
<sequence length="140" mass="15684">MKKIYLTSLIIIAGLAFYACNSSNENTSKVSESLVGDWKVQWITYPDQSAPSNDSINYTMNGEMNILGNGKITINAFGYKNCIFGTDTLIHTLNWEVPSDTILNLTNDGDKYGIPYTIIELAENKVKLQLVEDVYLFLTK</sequence>
<evidence type="ECO:0000256" key="1">
    <source>
        <dbReference type="SAM" id="SignalP"/>
    </source>
</evidence>
<dbReference type="OrthoDB" id="982852at2"/>
<dbReference type="AlphaFoldDB" id="A0A1W2GDA2"/>
<dbReference type="RefSeq" id="WP_084372780.1">
    <property type="nucleotide sequence ID" value="NZ_FWYF01000002.1"/>
</dbReference>
<dbReference type="PROSITE" id="PS51257">
    <property type="entry name" value="PROKAR_LIPOPROTEIN"/>
    <property type="match status" value="1"/>
</dbReference>
<dbReference type="STRING" id="692418.SAMN04488029_2109"/>
<feature type="chain" id="PRO_5013275273" description="Lipocalin-like domain-containing protein" evidence="1">
    <location>
        <begin position="19"/>
        <end position="140"/>
    </location>
</feature>
<protein>
    <recommendedName>
        <fullName evidence="4">Lipocalin-like domain-containing protein</fullName>
    </recommendedName>
</protein>
<feature type="signal peptide" evidence="1">
    <location>
        <begin position="1"/>
        <end position="18"/>
    </location>
</feature>
<gene>
    <name evidence="2" type="ORF">SAMN04488029_2109</name>
</gene>
<reference evidence="2 3" key="1">
    <citation type="submission" date="2017-04" db="EMBL/GenBank/DDBJ databases">
        <authorList>
            <person name="Afonso C.L."/>
            <person name="Miller P.J."/>
            <person name="Scott M.A."/>
            <person name="Spackman E."/>
            <person name="Goraichik I."/>
            <person name="Dimitrov K.M."/>
            <person name="Suarez D.L."/>
            <person name="Swayne D.E."/>
        </authorList>
    </citation>
    <scope>NUCLEOTIDE SEQUENCE [LARGE SCALE GENOMIC DNA]</scope>
    <source>
        <strain evidence="2 3">DSM 26133</strain>
    </source>
</reference>